<dbReference type="Proteomes" id="UP000636264">
    <property type="component" value="Unassembled WGS sequence"/>
</dbReference>
<dbReference type="EMBL" id="BMIF01000038">
    <property type="protein sequence ID" value="GGA83039.1"/>
    <property type="molecule type" value="Genomic_DNA"/>
</dbReference>
<dbReference type="Gene3D" id="1.10.10.60">
    <property type="entry name" value="Homeodomain-like"/>
    <property type="match status" value="1"/>
</dbReference>
<dbReference type="GO" id="GO:0004803">
    <property type="term" value="F:transposase activity"/>
    <property type="evidence" value="ECO:0007669"/>
    <property type="project" value="InterPro"/>
</dbReference>
<dbReference type="AlphaFoldDB" id="A0A916S4H3"/>
<reference evidence="1" key="2">
    <citation type="submission" date="2020-09" db="EMBL/GenBank/DDBJ databases">
        <authorList>
            <person name="Sun Q."/>
            <person name="Zhou Y."/>
        </authorList>
    </citation>
    <scope>NUCLEOTIDE SEQUENCE</scope>
    <source>
        <strain evidence="1">CGMCC 1.15320</strain>
    </source>
</reference>
<dbReference type="NCBIfam" id="NF047595">
    <property type="entry name" value="IS66_ISRel24_TnpA"/>
    <property type="match status" value="1"/>
</dbReference>
<evidence type="ECO:0000313" key="2">
    <source>
        <dbReference type="Proteomes" id="UP000636264"/>
    </source>
</evidence>
<reference evidence="1" key="1">
    <citation type="journal article" date="2014" name="Int. J. Syst. Evol. Microbiol.">
        <title>Complete genome sequence of Corynebacterium casei LMG S-19264T (=DSM 44701T), isolated from a smear-ripened cheese.</title>
        <authorList>
            <consortium name="US DOE Joint Genome Institute (JGI-PGF)"/>
            <person name="Walter F."/>
            <person name="Albersmeier A."/>
            <person name="Kalinowski J."/>
            <person name="Ruckert C."/>
        </authorList>
    </citation>
    <scope>NUCLEOTIDE SEQUENCE</scope>
    <source>
        <strain evidence="1">CGMCC 1.15320</strain>
    </source>
</reference>
<dbReference type="GO" id="GO:0006313">
    <property type="term" value="P:DNA transposition"/>
    <property type="evidence" value="ECO:0007669"/>
    <property type="project" value="InterPro"/>
</dbReference>
<accession>A0A916S4H3</accession>
<proteinExistence type="predicted"/>
<comment type="caution">
    <text evidence="1">The sequence shown here is derived from an EMBL/GenBank/DDBJ whole genome shotgun (WGS) entry which is preliminary data.</text>
</comment>
<protein>
    <submittedName>
        <fullName evidence="1">Transposase</fullName>
    </submittedName>
</protein>
<sequence>MSRIEVINTGRRRRFSEDEKLRIVAESFAGRGQASATARQYGISRSLLNRWRKSVRQSLHAQKQSDGFVPAFVMPEAFVPVKQVTPPAAMEHSVASPSGRMEIFAANGRRVIVDGSVDVEALLRIMRGLETLR</sequence>
<dbReference type="PANTHER" id="PTHR37936:SF3">
    <property type="entry name" value="TRANSPOSASE INSC FOR INSERTION ELEMENT IS2A-RELATED"/>
    <property type="match status" value="1"/>
</dbReference>
<dbReference type="InterPro" id="IPR010921">
    <property type="entry name" value="Trp_repressor/repl_initiator"/>
</dbReference>
<name>A0A916S4H3_9HYPH</name>
<dbReference type="GO" id="GO:0043565">
    <property type="term" value="F:sequence-specific DNA binding"/>
    <property type="evidence" value="ECO:0007669"/>
    <property type="project" value="InterPro"/>
</dbReference>
<gene>
    <name evidence="1" type="ORF">GCM10011385_41540</name>
</gene>
<evidence type="ECO:0000313" key="1">
    <source>
        <dbReference type="EMBL" id="GGA83039.1"/>
    </source>
</evidence>
<dbReference type="InterPro" id="IPR002514">
    <property type="entry name" value="Transposase_8"/>
</dbReference>
<dbReference type="Pfam" id="PF01527">
    <property type="entry name" value="HTH_Tnp_1"/>
    <property type="match status" value="1"/>
</dbReference>
<dbReference type="SUPFAM" id="SSF48295">
    <property type="entry name" value="TrpR-like"/>
    <property type="match status" value="1"/>
</dbReference>
<dbReference type="PANTHER" id="PTHR37936">
    <property type="entry name" value="TRANSPOSASE INSC FOR INSERTION ELEMENT IS2A-RELATED"/>
    <property type="match status" value="1"/>
</dbReference>
<keyword evidence="2" id="KW-1185">Reference proteome</keyword>
<organism evidence="1 2">
    <name type="scientific">Nitratireductor aestuarii</name>
    <dbReference type="NCBI Taxonomy" id="1735103"/>
    <lineage>
        <taxon>Bacteria</taxon>
        <taxon>Pseudomonadati</taxon>
        <taxon>Pseudomonadota</taxon>
        <taxon>Alphaproteobacteria</taxon>
        <taxon>Hyphomicrobiales</taxon>
        <taxon>Phyllobacteriaceae</taxon>
        <taxon>Nitratireductor</taxon>
    </lineage>
</organism>